<dbReference type="AlphaFoldDB" id="A0A562PIZ1"/>
<dbReference type="SUPFAM" id="SSF103088">
    <property type="entry name" value="OmpA-like"/>
    <property type="match status" value="1"/>
</dbReference>
<dbReference type="GO" id="GO:0009279">
    <property type="term" value="C:cell outer membrane"/>
    <property type="evidence" value="ECO:0007669"/>
    <property type="project" value="UniProtKB-SubCell"/>
</dbReference>
<keyword evidence="3" id="KW-0998">Cell outer membrane</keyword>
<name>A0A562PIZ1_9BURK</name>
<sequence>MNMLNDAIRTALAKGVAGTLAVAMTLGATGCADMNAEQRGTATGAGVGAGIGAILGAATGGGGGGRTAGGAVLGAAAGAVVGNIWSKRMENQKQAMEQATRGTGVQVSQTADNRLKMEIPSDISFDTNRADIKDNFRPILDRFATTLNENPSATVTIIGHTDSTGNDAINQPLSVERASHTRDYLASRGVSPTRVVVEGKGAREPIASNDDNAGRARNRRVEIYVAEPAPRT</sequence>
<dbReference type="CDD" id="cd07185">
    <property type="entry name" value="OmpA_C-like"/>
    <property type="match status" value="1"/>
</dbReference>
<dbReference type="PROSITE" id="PS51123">
    <property type="entry name" value="OMPA_2"/>
    <property type="match status" value="1"/>
</dbReference>
<reference evidence="6 7" key="1">
    <citation type="journal article" date="2015" name="Stand. Genomic Sci.">
        <title>Genomic Encyclopedia of Bacterial and Archaeal Type Strains, Phase III: the genomes of soil and plant-associated and newly described type strains.</title>
        <authorList>
            <person name="Whitman W.B."/>
            <person name="Woyke T."/>
            <person name="Klenk H.P."/>
            <person name="Zhou Y."/>
            <person name="Lilburn T.G."/>
            <person name="Beck B.J."/>
            <person name="De Vos P."/>
            <person name="Vandamme P."/>
            <person name="Eisen J.A."/>
            <person name="Garrity G."/>
            <person name="Hugenholtz P."/>
            <person name="Kyrpides N.C."/>
        </authorList>
    </citation>
    <scope>NUCLEOTIDE SEQUENCE [LARGE SCALE GENOMIC DNA]</scope>
    <source>
        <strain evidence="6 7">CGMCC 1.10685</strain>
    </source>
</reference>
<evidence type="ECO:0000256" key="1">
    <source>
        <dbReference type="ARBA" id="ARBA00004442"/>
    </source>
</evidence>
<evidence type="ECO:0000256" key="3">
    <source>
        <dbReference type="ARBA" id="ARBA00023237"/>
    </source>
</evidence>
<dbReference type="InterPro" id="IPR006664">
    <property type="entry name" value="OMP_bac"/>
</dbReference>
<organism evidence="6 7">
    <name type="scientific">Pseudoduganella flava</name>
    <dbReference type="NCBI Taxonomy" id="871742"/>
    <lineage>
        <taxon>Bacteria</taxon>
        <taxon>Pseudomonadati</taxon>
        <taxon>Pseudomonadota</taxon>
        <taxon>Betaproteobacteria</taxon>
        <taxon>Burkholderiales</taxon>
        <taxon>Oxalobacteraceae</taxon>
        <taxon>Telluria group</taxon>
        <taxon>Pseudoduganella</taxon>
    </lineage>
</organism>
<dbReference type="PRINTS" id="PR01023">
    <property type="entry name" value="NAFLGMOTY"/>
</dbReference>
<keyword evidence="2 4" id="KW-0472">Membrane</keyword>
<evidence type="ECO:0000256" key="2">
    <source>
        <dbReference type="ARBA" id="ARBA00023136"/>
    </source>
</evidence>
<evidence type="ECO:0000256" key="4">
    <source>
        <dbReference type="PROSITE-ProRule" id="PRU00473"/>
    </source>
</evidence>
<proteinExistence type="predicted"/>
<protein>
    <submittedName>
        <fullName evidence="6">Outer membrane protein OmpA-like peptidoglycan-associated protein</fullName>
    </submittedName>
</protein>
<comment type="caution">
    <text evidence="6">The sequence shown here is derived from an EMBL/GenBank/DDBJ whole genome shotgun (WGS) entry which is preliminary data.</text>
</comment>
<evidence type="ECO:0000313" key="6">
    <source>
        <dbReference type="EMBL" id="TWI44421.1"/>
    </source>
</evidence>
<accession>A0A562PIZ1</accession>
<dbReference type="Pfam" id="PF00691">
    <property type="entry name" value="OmpA"/>
    <property type="match status" value="1"/>
</dbReference>
<dbReference type="InterPro" id="IPR050330">
    <property type="entry name" value="Bact_OuterMem_StrucFunc"/>
</dbReference>
<dbReference type="EMBL" id="VLKW01000009">
    <property type="protein sequence ID" value="TWI44421.1"/>
    <property type="molecule type" value="Genomic_DNA"/>
</dbReference>
<dbReference type="Proteomes" id="UP000315112">
    <property type="component" value="Unassembled WGS sequence"/>
</dbReference>
<dbReference type="InterPro" id="IPR036737">
    <property type="entry name" value="OmpA-like_sf"/>
</dbReference>
<dbReference type="Gene3D" id="3.30.1330.60">
    <property type="entry name" value="OmpA-like domain"/>
    <property type="match status" value="1"/>
</dbReference>
<comment type="subcellular location">
    <subcellularLocation>
        <location evidence="1">Cell outer membrane</location>
    </subcellularLocation>
</comment>
<dbReference type="PRINTS" id="PR01021">
    <property type="entry name" value="OMPADOMAIN"/>
</dbReference>
<dbReference type="PANTHER" id="PTHR30329">
    <property type="entry name" value="STATOR ELEMENT OF FLAGELLAR MOTOR COMPLEX"/>
    <property type="match status" value="1"/>
</dbReference>
<dbReference type="InterPro" id="IPR006665">
    <property type="entry name" value="OmpA-like"/>
</dbReference>
<gene>
    <name evidence="6" type="ORF">IP92_04371</name>
</gene>
<dbReference type="PANTHER" id="PTHR30329:SF21">
    <property type="entry name" value="LIPOPROTEIN YIAD-RELATED"/>
    <property type="match status" value="1"/>
</dbReference>
<feature type="domain" description="OmpA-like" evidence="5">
    <location>
        <begin position="112"/>
        <end position="229"/>
    </location>
</feature>
<evidence type="ECO:0000313" key="7">
    <source>
        <dbReference type="Proteomes" id="UP000315112"/>
    </source>
</evidence>
<evidence type="ECO:0000259" key="5">
    <source>
        <dbReference type="PROSITE" id="PS51123"/>
    </source>
</evidence>